<dbReference type="PANTHER" id="PTHR12526">
    <property type="entry name" value="GLYCOSYLTRANSFERASE"/>
    <property type="match status" value="1"/>
</dbReference>
<dbReference type="Proteomes" id="UP000075683">
    <property type="component" value="Unassembled WGS sequence"/>
</dbReference>
<proteinExistence type="predicted"/>
<comment type="caution">
    <text evidence="3">The sequence shown here is derived from an EMBL/GenBank/DDBJ whole genome shotgun (WGS) entry which is preliminary data.</text>
</comment>
<feature type="domain" description="Glycosyltransferase subfamily 4-like N-terminal" evidence="2">
    <location>
        <begin position="22"/>
        <end position="208"/>
    </location>
</feature>
<dbReference type="Pfam" id="PF13439">
    <property type="entry name" value="Glyco_transf_4"/>
    <property type="match status" value="1"/>
</dbReference>
<organism evidence="3 4">
    <name type="scientific">Caldibacillus debilis</name>
    <dbReference type="NCBI Taxonomy" id="301148"/>
    <lineage>
        <taxon>Bacteria</taxon>
        <taxon>Bacillati</taxon>
        <taxon>Bacillota</taxon>
        <taxon>Bacilli</taxon>
        <taxon>Bacillales</taxon>
        <taxon>Bacillaceae</taxon>
        <taxon>Caldibacillus</taxon>
    </lineage>
</organism>
<dbReference type="Pfam" id="PF00534">
    <property type="entry name" value="Glycos_transf_1"/>
    <property type="match status" value="1"/>
</dbReference>
<evidence type="ECO:0000313" key="3">
    <source>
        <dbReference type="EMBL" id="KYD19789.1"/>
    </source>
</evidence>
<dbReference type="GO" id="GO:0016757">
    <property type="term" value="F:glycosyltransferase activity"/>
    <property type="evidence" value="ECO:0007669"/>
    <property type="project" value="InterPro"/>
</dbReference>
<evidence type="ECO:0008006" key="5">
    <source>
        <dbReference type="Google" id="ProtNLM"/>
    </source>
</evidence>
<name>A0A150M6R4_9BACI</name>
<dbReference type="PANTHER" id="PTHR12526:SF622">
    <property type="entry name" value="GLYCOSYLTRANSFERASE (GROUP I)"/>
    <property type="match status" value="1"/>
</dbReference>
<feature type="domain" description="Glycosyl transferase family 1" evidence="1">
    <location>
        <begin position="219"/>
        <end position="388"/>
    </location>
</feature>
<evidence type="ECO:0000313" key="4">
    <source>
        <dbReference type="Proteomes" id="UP000075683"/>
    </source>
</evidence>
<evidence type="ECO:0000259" key="1">
    <source>
        <dbReference type="Pfam" id="PF00534"/>
    </source>
</evidence>
<dbReference type="RefSeq" id="WP_061568640.1">
    <property type="nucleotide sequence ID" value="NZ_LQYT01000037.1"/>
</dbReference>
<evidence type="ECO:0000259" key="2">
    <source>
        <dbReference type="Pfam" id="PF13439"/>
    </source>
</evidence>
<dbReference type="AlphaFoldDB" id="A0A150M6R4"/>
<protein>
    <recommendedName>
        <fullName evidence="5">Glycosyltransferase WbuB</fullName>
    </recommendedName>
</protein>
<dbReference type="Gene3D" id="3.40.50.2000">
    <property type="entry name" value="Glycogen Phosphorylase B"/>
    <property type="match status" value="2"/>
</dbReference>
<dbReference type="EMBL" id="LQYT01000037">
    <property type="protein sequence ID" value="KYD19789.1"/>
    <property type="molecule type" value="Genomic_DNA"/>
</dbReference>
<dbReference type="STRING" id="301148.B4135_0688"/>
<dbReference type="InterPro" id="IPR028098">
    <property type="entry name" value="Glyco_trans_4-like_N"/>
</dbReference>
<dbReference type="CDD" id="cd03794">
    <property type="entry name" value="GT4_WbuB-like"/>
    <property type="match status" value="1"/>
</dbReference>
<gene>
    <name evidence="3" type="ORF">B4135_0688</name>
</gene>
<sequence>MNIWIFNHYAVGPNSSGITRHYDLAKELVKLGHNVRIFASSFNHQKRKEEQLYPSKTKVIKKEYEGVVFYWIKTPPYYKNDFKRVLNMIAYSIIAYNFAVKKTNEKPDYVIGSLMHPLAAIIGLKVAEKYNAKFIFEERDLWPQSLIDLGKVSAKNPLVFLLDKLESYLYKKADKIILLFKDAIQYVKSKGVEESKILYLPNGVDIRRYGPVRANLPKEIDERLEHLKGKFVAIYTGAHGLANNLDIILDSARLLKDNHNIHFLLVGNGPEKKRLLNIKEKFRLENVTFIDSVPKEYIPSILEKADVGLLPLKNSPVFKWGISPNKLYDYMAASLPIILLCNINEPTIINSESGIIIKENFAKNLSEELVRLSNQKDLVNKLGSNGRSYLEKFHTWSILAKKFDKELR</sequence>
<dbReference type="SUPFAM" id="SSF53756">
    <property type="entry name" value="UDP-Glycosyltransferase/glycogen phosphorylase"/>
    <property type="match status" value="1"/>
</dbReference>
<dbReference type="InterPro" id="IPR001296">
    <property type="entry name" value="Glyco_trans_1"/>
</dbReference>
<reference evidence="3 4" key="1">
    <citation type="submission" date="2016-01" db="EMBL/GenBank/DDBJ databases">
        <title>Draft Genome Sequences of Seven Thermophilic Sporeformers Isolated from Foods.</title>
        <authorList>
            <person name="Berendsen E.M."/>
            <person name="Wells-Bennik M.H."/>
            <person name="Krawcyk A.O."/>
            <person name="De Jong A."/>
            <person name="Holsappel S."/>
            <person name="Eijlander R.T."/>
            <person name="Kuipers O.P."/>
        </authorList>
    </citation>
    <scope>NUCLEOTIDE SEQUENCE [LARGE SCALE GENOMIC DNA]</scope>
    <source>
        <strain evidence="3 4">B4135</strain>
    </source>
</reference>
<dbReference type="OrthoDB" id="9811902at2"/>
<accession>A0A150M6R4</accession>